<dbReference type="Proteomes" id="UP000015453">
    <property type="component" value="Unassembled WGS sequence"/>
</dbReference>
<evidence type="ECO:0000259" key="2">
    <source>
        <dbReference type="Pfam" id="PF01408"/>
    </source>
</evidence>
<evidence type="ECO:0000313" key="4">
    <source>
        <dbReference type="EMBL" id="EPS62894.1"/>
    </source>
</evidence>
<dbReference type="Pfam" id="PF22725">
    <property type="entry name" value="GFO_IDH_MocA_C3"/>
    <property type="match status" value="1"/>
</dbReference>
<evidence type="ECO:0000313" key="5">
    <source>
        <dbReference type="Proteomes" id="UP000015453"/>
    </source>
</evidence>
<dbReference type="InterPro" id="IPR055170">
    <property type="entry name" value="GFO_IDH_MocA-like_dom"/>
</dbReference>
<dbReference type="Gene3D" id="3.40.50.720">
    <property type="entry name" value="NAD(P)-binding Rossmann-like Domain"/>
    <property type="match status" value="1"/>
</dbReference>
<dbReference type="Pfam" id="PF01408">
    <property type="entry name" value="GFO_IDH_MocA"/>
    <property type="match status" value="1"/>
</dbReference>
<dbReference type="SUPFAM" id="SSF51735">
    <property type="entry name" value="NAD(P)-binding Rossmann-fold domains"/>
    <property type="match status" value="1"/>
</dbReference>
<comment type="similarity">
    <text evidence="1">Belongs to the Gfo/Idh/MocA family.</text>
</comment>
<dbReference type="SUPFAM" id="SSF55347">
    <property type="entry name" value="Glyceraldehyde-3-phosphate dehydrogenase-like, C-terminal domain"/>
    <property type="match status" value="1"/>
</dbReference>
<proteinExistence type="inferred from homology"/>
<dbReference type="AlphaFoldDB" id="S8C7W1"/>
<name>S8C7W1_9LAMI</name>
<dbReference type="GO" id="GO:0000166">
    <property type="term" value="F:nucleotide binding"/>
    <property type="evidence" value="ECO:0007669"/>
    <property type="project" value="InterPro"/>
</dbReference>
<evidence type="ECO:0000256" key="1">
    <source>
        <dbReference type="ARBA" id="ARBA00010928"/>
    </source>
</evidence>
<dbReference type="Gene3D" id="3.30.360.10">
    <property type="entry name" value="Dihydrodipicolinate Reductase, domain 2"/>
    <property type="match status" value="1"/>
</dbReference>
<evidence type="ECO:0000259" key="3">
    <source>
        <dbReference type="Pfam" id="PF22725"/>
    </source>
</evidence>
<dbReference type="EMBL" id="AUSU01005824">
    <property type="protein sequence ID" value="EPS62894.1"/>
    <property type="molecule type" value="Genomic_DNA"/>
</dbReference>
<gene>
    <name evidence="4" type="ORF">M569_11890</name>
</gene>
<accession>S8C7W1</accession>
<reference evidence="4 5" key="1">
    <citation type="journal article" date="2013" name="BMC Genomics">
        <title>The miniature genome of a carnivorous plant Genlisea aurea contains a low number of genes and short non-coding sequences.</title>
        <authorList>
            <person name="Leushkin E.V."/>
            <person name="Sutormin R.A."/>
            <person name="Nabieva E.R."/>
            <person name="Penin A.A."/>
            <person name="Kondrashov A.S."/>
            <person name="Logacheva M.D."/>
        </authorList>
    </citation>
    <scope>NUCLEOTIDE SEQUENCE [LARGE SCALE GENOMIC DNA]</scope>
</reference>
<dbReference type="InterPro" id="IPR036291">
    <property type="entry name" value="NAD(P)-bd_dom_sf"/>
</dbReference>
<protein>
    <submittedName>
        <fullName evidence="4">Uncharacterized protein</fullName>
    </submittedName>
</protein>
<feature type="domain" description="GFO/IDH/MocA-like oxidoreductase" evidence="3">
    <location>
        <begin position="143"/>
        <end position="260"/>
    </location>
</feature>
<dbReference type="OrthoDB" id="2129491at2759"/>
<feature type="domain" description="Gfo/Idh/MocA-like oxidoreductase N-terminal" evidence="2">
    <location>
        <begin position="7"/>
        <end position="125"/>
    </location>
</feature>
<sequence length="361" mass="39252">MAVREVKFGILGCAGIARKLTRAIALSPNSTVIAVGSRSEEKAAKFARENGLPESVKLYGSYDGVLEDPEVDAVYVPLPTSLHWKWVRIAAGKKKHVLLEKPVALNAQEFDEILEACESNGVQIMDGTMWMHHPRTAQMKDFLLDTARFGQLKSVHSVFTFPLPKQLLETDIRTKPDLDALGALGDQGWYCIGSILWAADYSLPKSVLAIRDAALLNPAGVIMACSASLHWENGNTATFHCSFFASLAMDLSVVGTAGSLHLHDFIIPFEESKASYSTSANAGFKDLGTGWDPCPSEHVVFTELPQEVVMVSEFARLVGNVKSGGCGPEKKWAVLSRKTQLVIDAVKSSVEKGYEAVEVVE</sequence>
<dbReference type="PANTHER" id="PTHR46368:SF19">
    <property type="entry name" value="GFO_IDH_MOCA-LIKE OXIDOREDUCTASE N-TERMINAL DOMAIN-CONTAINING PROTEIN"/>
    <property type="match status" value="1"/>
</dbReference>
<organism evidence="4 5">
    <name type="scientific">Genlisea aurea</name>
    <dbReference type="NCBI Taxonomy" id="192259"/>
    <lineage>
        <taxon>Eukaryota</taxon>
        <taxon>Viridiplantae</taxon>
        <taxon>Streptophyta</taxon>
        <taxon>Embryophyta</taxon>
        <taxon>Tracheophyta</taxon>
        <taxon>Spermatophyta</taxon>
        <taxon>Magnoliopsida</taxon>
        <taxon>eudicotyledons</taxon>
        <taxon>Gunneridae</taxon>
        <taxon>Pentapetalae</taxon>
        <taxon>asterids</taxon>
        <taxon>lamiids</taxon>
        <taxon>Lamiales</taxon>
        <taxon>Lentibulariaceae</taxon>
        <taxon>Genlisea</taxon>
    </lineage>
</organism>
<dbReference type="InterPro" id="IPR000683">
    <property type="entry name" value="Gfo/Idh/MocA-like_OxRdtase_N"/>
</dbReference>
<dbReference type="PANTHER" id="PTHR46368">
    <property type="match status" value="1"/>
</dbReference>
<keyword evidence="5" id="KW-1185">Reference proteome</keyword>
<comment type="caution">
    <text evidence="4">The sequence shown here is derived from an EMBL/GenBank/DDBJ whole genome shotgun (WGS) entry which is preliminary data.</text>
</comment>